<evidence type="ECO:0000256" key="4">
    <source>
        <dbReference type="ARBA" id="ARBA00022917"/>
    </source>
</evidence>
<dbReference type="InterPro" id="IPR031157">
    <property type="entry name" value="G_TR_CS"/>
</dbReference>
<evidence type="ECO:0000259" key="6">
    <source>
        <dbReference type="PROSITE" id="PS51722"/>
    </source>
</evidence>
<dbReference type="Pfam" id="PF00679">
    <property type="entry name" value="EFG_C"/>
    <property type="match status" value="1"/>
</dbReference>
<dbReference type="InterPro" id="IPR009022">
    <property type="entry name" value="EFG_III"/>
</dbReference>
<dbReference type="CDD" id="cd03713">
    <property type="entry name" value="EFG_mtEFG_C"/>
    <property type="match status" value="1"/>
</dbReference>
<dbReference type="CDD" id="cd16262">
    <property type="entry name" value="EFG_III"/>
    <property type="match status" value="1"/>
</dbReference>
<dbReference type="InterPro" id="IPR009000">
    <property type="entry name" value="Transl_B-barrel_sf"/>
</dbReference>
<keyword evidence="2" id="KW-0547">Nucleotide-binding</keyword>
<dbReference type="PANTHER" id="PTHR43261:SF1">
    <property type="entry name" value="RIBOSOME-RELEASING FACTOR 2, MITOCHONDRIAL"/>
    <property type="match status" value="1"/>
</dbReference>
<dbReference type="Pfam" id="PF03144">
    <property type="entry name" value="GTP_EFTU_D2"/>
    <property type="match status" value="1"/>
</dbReference>
<sequence>MARKTPIERYRNIGISAHIDAGKTTTTERILFYTGVSHKIGEVHDGAAIMDWMEQEQERGITITSAATTCFWKGMADNYPEHRINIIDTPGHVDFTIEVERSMRVLDGACMVYCAVGGVQPQSETVWRQATKYRVPRLAFVNKMDRQGADFFKVHDQMRARLKANPIPIQIPIGAEEKFTGVVDLIKMKGILWDDATQGTKFSYVDIPADLVEKAQEWREKMVEAAAEASEDLMNRYLEEGDLSEAEIKLGLRTRTINAEIVPMMCGSAFKNKGVQAMLDAVIEFMPAPTDIPPVKGLLENDSEGERRAADDEPFSALAFKIMTDPFVGQLTFFRVYSGVVKTGDTVYNPIKGRKERLGRILQMHANQRDEIKEVFAGDIAAAVGLKEATTGETLCDPAKVITLERMVFPEPVIHVAVEPKTKVDQEKMGIALNRLAQEDPSFRVRTDEESGQTIISGMGELHLEILVDRMKREFGVEANVGAPQVAYREAIRKAVEQEGKFIKQSGGRGQYGHVWIKMEPNETGKGFEFVDAIKGGTVPREYIPAVEKGLIETLPNGVLAGFPVVDVKVTLFDGSYHDVDSNENAFKMAASMAFKDAMRKASPVLLEPMMAVEVETPEDFMGNVMGDLSSRRGMVQGMEDQVGGIKLVKAEVPLAEMFGYSTTLRSLSQGRATYSMEFKHYSEAPKSVAEAIINKK</sequence>
<organism evidence="7">
    <name type="scientific">mine drainage metagenome</name>
    <dbReference type="NCBI Taxonomy" id="410659"/>
    <lineage>
        <taxon>unclassified sequences</taxon>
        <taxon>metagenomes</taxon>
        <taxon>ecological metagenomes</taxon>
    </lineage>
</organism>
<reference evidence="7" key="1">
    <citation type="submission" date="2016-10" db="EMBL/GenBank/DDBJ databases">
        <title>Sequence of Gallionella enrichment culture.</title>
        <authorList>
            <person name="Poehlein A."/>
            <person name="Muehling M."/>
            <person name="Daniel R."/>
        </authorList>
    </citation>
    <scope>NUCLEOTIDE SEQUENCE</scope>
</reference>
<dbReference type="PROSITE" id="PS51722">
    <property type="entry name" value="G_TR_2"/>
    <property type="match status" value="1"/>
</dbReference>
<protein>
    <submittedName>
        <fullName evidence="7">Elongation factor G</fullName>
    </submittedName>
</protein>
<evidence type="ECO:0000256" key="2">
    <source>
        <dbReference type="ARBA" id="ARBA00022741"/>
    </source>
</evidence>
<dbReference type="Gene3D" id="3.30.70.240">
    <property type="match status" value="1"/>
</dbReference>
<dbReference type="GO" id="GO:0003924">
    <property type="term" value="F:GTPase activity"/>
    <property type="evidence" value="ECO:0007669"/>
    <property type="project" value="InterPro"/>
</dbReference>
<comment type="similarity">
    <text evidence="1">Belongs to the TRAFAC class translation factor GTPase superfamily. Classic translation factor GTPase family. EF-G/EF-2 subfamily.</text>
</comment>
<dbReference type="GO" id="GO:0005525">
    <property type="term" value="F:GTP binding"/>
    <property type="evidence" value="ECO:0007669"/>
    <property type="project" value="UniProtKB-KW"/>
</dbReference>
<keyword evidence="5" id="KW-0342">GTP-binding</keyword>
<dbReference type="PANTHER" id="PTHR43261">
    <property type="entry name" value="TRANSLATION ELONGATION FACTOR G-RELATED"/>
    <property type="match status" value="1"/>
</dbReference>
<dbReference type="CDD" id="cd01434">
    <property type="entry name" value="EFG_mtEFG1_IV"/>
    <property type="match status" value="1"/>
</dbReference>
<dbReference type="GO" id="GO:0032790">
    <property type="term" value="P:ribosome disassembly"/>
    <property type="evidence" value="ECO:0007669"/>
    <property type="project" value="TreeGrafter"/>
</dbReference>
<dbReference type="InterPro" id="IPR004540">
    <property type="entry name" value="Transl_elong_EFG/EF2"/>
</dbReference>
<dbReference type="NCBIfam" id="TIGR00484">
    <property type="entry name" value="EF-G"/>
    <property type="match status" value="1"/>
</dbReference>
<evidence type="ECO:0000256" key="5">
    <source>
        <dbReference type="ARBA" id="ARBA00023134"/>
    </source>
</evidence>
<keyword evidence="4" id="KW-0648">Protein biosynthesis</keyword>
<dbReference type="InterPro" id="IPR000640">
    <property type="entry name" value="EFG_V-like"/>
</dbReference>
<dbReference type="Pfam" id="PF14492">
    <property type="entry name" value="EFG_III"/>
    <property type="match status" value="1"/>
</dbReference>
<evidence type="ECO:0000313" key="7">
    <source>
        <dbReference type="EMBL" id="OIQ82597.1"/>
    </source>
</evidence>
<keyword evidence="3 7" id="KW-0251">Elongation factor</keyword>
<dbReference type="FunFam" id="3.30.70.870:FF:000001">
    <property type="entry name" value="Elongation factor G"/>
    <property type="match status" value="1"/>
</dbReference>
<dbReference type="InterPro" id="IPR041095">
    <property type="entry name" value="EFG_II"/>
</dbReference>
<comment type="caution">
    <text evidence="7">The sequence shown here is derived from an EMBL/GenBank/DDBJ whole genome shotgun (WGS) entry which is preliminary data.</text>
</comment>
<dbReference type="GO" id="GO:0003746">
    <property type="term" value="F:translation elongation factor activity"/>
    <property type="evidence" value="ECO:0007669"/>
    <property type="project" value="UniProtKB-KW"/>
</dbReference>
<dbReference type="EMBL" id="MLJW01000787">
    <property type="protein sequence ID" value="OIQ82597.1"/>
    <property type="molecule type" value="Genomic_DNA"/>
</dbReference>
<dbReference type="SUPFAM" id="SSF54980">
    <property type="entry name" value="EF-G C-terminal domain-like"/>
    <property type="match status" value="2"/>
</dbReference>
<dbReference type="FunFam" id="3.30.70.240:FF:000001">
    <property type="entry name" value="Elongation factor G"/>
    <property type="match status" value="1"/>
</dbReference>
<proteinExistence type="inferred from homology"/>
<dbReference type="AlphaFoldDB" id="A0A1J5R368"/>
<dbReference type="InterPro" id="IPR014721">
    <property type="entry name" value="Ribsml_uS5_D2-typ_fold_subgr"/>
</dbReference>
<dbReference type="SMART" id="SM00838">
    <property type="entry name" value="EFG_C"/>
    <property type="match status" value="1"/>
</dbReference>
<dbReference type="CDD" id="cd01886">
    <property type="entry name" value="EF-G"/>
    <property type="match status" value="1"/>
</dbReference>
<dbReference type="CDD" id="cd04088">
    <property type="entry name" value="EFG_mtEFG_II"/>
    <property type="match status" value="1"/>
</dbReference>
<dbReference type="FunFam" id="2.40.30.10:FF:000006">
    <property type="entry name" value="Elongation factor G"/>
    <property type="match status" value="1"/>
</dbReference>
<dbReference type="SUPFAM" id="SSF54211">
    <property type="entry name" value="Ribosomal protein S5 domain 2-like"/>
    <property type="match status" value="1"/>
</dbReference>
<dbReference type="InterPro" id="IPR047872">
    <property type="entry name" value="EFG_IV"/>
</dbReference>
<dbReference type="Pfam" id="PF00009">
    <property type="entry name" value="GTP_EFTU"/>
    <property type="match status" value="1"/>
</dbReference>
<dbReference type="InterPro" id="IPR035649">
    <property type="entry name" value="EFG_V"/>
</dbReference>
<evidence type="ECO:0000256" key="3">
    <source>
        <dbReference type="ARBA" id="ARBA00022768"/>
    </source>
</evidence>
<dbReference type="InterPro" id="IPR005225">
    <property type="entry name" value="Small_GTP-bd"/>
</dbReference>
<dbReference type="Gene3D" id="2.40.30.10">
    <property type="entry name" value="Translation factors"/>
    <property type="match status" value="1"/>
</dbReference>
<dbReference type="InterPro" id="IPR004161">
    <property type="entry name" value="EFTu-like_2"/>
</dbReference>
<dbReference type="Gene3D" id="3.30.230.10">
    <property type="match status" value="1"/>
</dbReference>
<dbReference type="InterPro" id="IPR020568">
    <property type="entry name" value="Ribosomal_Su5_D2-typ_SF"/>
</dbReference>
<dbReference type="Pfam" id="PF03764">
    <property type="entry name" value="EFG_IV"/>
    <property type="match status" value="1"/>
</dbReference>
<dbReference type="InterPro" id="IPR000795">
    <property type="entry name" value="T_Tr_GTP-bd_dom"/>
</dbReference>
<feature type="domain" description="Tr-type G" evidence="6">
    <location>
        <begin position="8"/>
        <end position="290"/>
    </location>
</feature>
<dbReference type="NCBIfam" id="TIGR00231">
    <property type="entry name" value="small_GTP"/>
    <property type="match status" value="1"/>
</dbReference>
<dbReference type="FunFam" id="3.30.230.10:FF:000003">
    <property type="entry name" value="Elongation factor G"/>
    <property type="match status" value="1"/>
</dbReference>
<gene>
    <name evidence="7" type="primary">fusA_14</name>
    <name evidence="7" type="ORF">GALL_356100</name>
</gene>
<dbReference type="PRINTS" id="PR00315">
    <property type="entry name" value="ELONGATNFCT"/>
</dbReference>
<name>A0A1J5R368_9ZZZZ</name>
<dbReference type="PROSITE" id="PS00301">
    <property type="entry name" value="G_TR_1"/>
    <property type="match status" value="1"/>
</dbReference>
<accession>A0A1J5R368</accession>
<dbReference type="Gene3D" id="3.40.50.300">
    <property type="entry name" value="P-loop containing nucleotide triphosphate hydrolases"/>
    <property type="match status" value="1"/>
</dbReference>
<evidence type="ECO:0000256" key="1">
    <source>
        <dbReference type="ARBA" id="ARBA00005870"/>
    </source>
</evidence>
<dbReference type="HAMAP" id="MF_00054_B">
    <property type="entry name" value="EF_G_EF_2_B"/>
    <property type="match status" value="1"/>
</dbReference>
<dbReference type="SUPFAM" id="SSF50447">
    <property type="entry name" value="Translation proteins"/>
    <property type="match status" value="1"/>
</dbReference>
<dbReference type="InterPro" id="IPR005517">
    <property type="entry name" value="Transl_elong_EFG/EF2_IV"/>
</dbReference>
<dbReference type="FunFam" id="3.40.50.300:FF:000029">
    <property type="entry name" value="Elongation factor G"/>
    <property type="match status" value="1"/>
</dbReference>
<dbReference type="InterPro" id="IPR035647">
    <property type="entry name" value="EFG_III/V"/>
</dbReference>
<dbReference type="SUPFAM" id="SSF52540">
    <property type="entry name" value="P-loop containing nucleoside triphosphate hydrolases"/>
    <property type="match status" value="1"/>
</dbReference>
<dbReference type="NCBIfam" id="NF009381">
    <property type="entry name" value="PRK12740.1-5"/>
    <property type="match status" value="1"/>
</dbReference>
<dbReference type="SMART" id="SM00889">
    <property type="entry name" value="EFG_IV"/>
    <property type="match status" value="1"/>
</dbReference>
<dbReference type="InterPro" id="IPR027417">
    <property type="entry name" value="P-loop_NTPase"/>
</dbReference>
<dbReference type="Gene3D" id="3.30.70.870">
    <property type="entry name" value="Elongation Factor G (Translational Gtpase), domain 3"/>
    <property type="match status" value="1"/>
</dbReference>